<dbReference type="EMBL" id="LN847031">
    <property type="protein sequence ID" value="CRI42301.1"/>
    <property type="molecule type" value="Genomic_DNA"/>
</dbReference>
<evidence type="ECO:0000256" key="2">
    <source>
        <dbReference type="SAM" id="Phobius"/>
    </source>
</evidence>
<dbReference type="AlphaFoldDB" id="A0A0F7WL04"/>
<evidence type="ECO:0000313" key="7">
    <source>
        <dbReference type="EMBL" id="CRI43408.1"/>
    </source>
</evidence>
<protein>
    <submittedName>
        <fullName evidence="6">Uncharacterized protein</fullName>
    </submittedName>
</protein>
<reference evidence="6" key="2">
    <citation type="submission" date="2015-05" db="EMBL/GenBank/DDBJ databases">
        <authorList>
            <person name="Rattei Thomas"/>
        </authorList>
    </citation>
    <scope>NUCLEOTIDE SEQUENCE</scope>
    <source>
        <strain evidence="4">CWL029c</strain>
        <strain evidence="6">DC9</strain>
        <strain evidence="5">GiD</strain>
        <strain evidence="7">H12</strain>
        <strain evidence="8">MUL2216</strain>
        <strain evidence="9">Panola</strain>
        <strain evidence="11">PB1</strain>
        <strain evidence="10">U1271</strain>
        <strain evidence="12">UZG1</strain>
        <strain evidence="13">Wien2</strain>
        <strain evidence="14">YK41</strain>
    </source>
</reference>
<keyword evidence="2" id="KW-0812">Transmembrane</keyword>
<evidence type="ECO:0000313" key="14">
    <source>
        <dbReference type="EMBL" id="CRI72819.1"/>
    </source>
</evidence>
<dbReference type="EMBL" id="LN847003">
    <property type="protein sequence ID" value="CRI40052.1"/>
    <property type="molecule type" value="Genomic_DNA"/>
</dbReference>
<dbReference type="OrthoDB" id="9989063at2"/>
<feature type="transmembrane region" description="Helical" evidence="2">
    <location>
        <begin position="85"/>
        <end position="107"/>
    </location>
</feature>
<evidence type="ECO:0000313" key="15">
    <source>
        <dbReference type="Proteomes" id="UP000000801"/>
    </source>
</evidence>
<dbReference type="EMBL" id="LN847119">
    <property type="protein sequence ID" value="CRI43408.1"/>
    <property type="molecule type" value="Genomic_DNA"/>
</dbReference>
<sequence>MIMTTISNSPSPALNPELSLIPPPTLVSSGTQTSLAYTIPAQGRRSTLRIILDIFIIILGLATIISTFIVIFFLNGLNLLSTPSIISSSCLIIVGLLFLIMGLYFMISSLDQGLVGLLQKELSQAEEREEEYIQEIEALRGAPRAESPTESPSTWL</sequence>
<dbReference type="PATRIC" id="fig|115713.3.peg.199"/>
<accession>A0A0F7WL04</accession>
<organism evidence="6">
    <name type="scientific">Chlamydia pneumoniae</name>
    <name type="common">Chlamydophila pneumoniae</name>
    <dbReference type="NCBI Taxonomy" id="83558"/>
    <lineage>
        <taxon>Bacteria</taxon>
        <taxon>Pseudomonadati</taxon>
        <taxon>Chlamydiota</taxon>
        <taxon>Chlamydiia</taxon>
        <taxon>Chlamydiales</taxon>
        <taxon>Chlamydiaceae</taxon>
        <taxon>Chlamydia/Chlamydophila group</taxon>
        <taxon>Chlamydia</taxon>
    </lineage>
</organism>
<keyword evidence="2" id="KW-1133">Transmembrane helix</keyword>
<proteinExistence type="predicted"/>
<evidence type="ECO:0000256" key="1">
    <source>
        <dbReference type="SAM" id="Coils"/>
    </source>
</evidence>
<evidence type="ECO:0000313" key="3">
    <source>
        <dbReference type="EMBL" id="AAD18327.1"/>
    </source>
</evidence>
<evidence type="ECO:0000313" key="10">
    <source>
        <dbReference type="EMBL" id="CRI49071.1"/>
    </source>
</evidence>
<dbReference type="EMBL" id="LN847249">
    <property type="protein sequence ID" value="CRI52459.1"/>
    <property type="molecule type" value="Genomic_DNA"/>
</dbReference>
<dbReference type="EMBL" id="AE001363">
    <property type="protein sequence ID" value="AAD18327.1"/>
    <property type="molecule type" value="Genomic_DNA"/>
</dbReference>
<evidence type="ECO:0000313" key="4">
    <source>
        <dbReference type="EMBL" id="CRI40052.1"/>
    </source>
</evidence>
<dbReference type="EMBL" id="LN847245">
    <property type="protein sequence ID" value="CRI51327.1"/>
    <property type="molecule type" value="Genomic_DNA"/>
</dbReference>
<evidence type="ECO:0000313" key="12">
    <source>
        <dbReference type="EMBL" id="CRI51327.1"/>
    </source>
</evidence>
<dbReference type="HOGENOM" id="CLU_1683438_0_0_0"/>
<name>A0A0F7WL04_CHLPN</name>
<feature type="transmembrane region" description="Helical" evidence="2">
    <location>
        <begin position="50"/>
        <end position="73"/>
    </location>
</feature>
<gene>
    <name evidence="3" type="ordered locus">CPn_0174</name>
    <name evidence="6" type="ORF">BN1224_DC9_AX_00050</name>
    <name evidence="5" type="ORF">BN1224_GiD_A_01830</name>
    <name evidence="7" type="ORF">BN1224_H12_BE_00050</name>
    <name evidence="8" type="ORF">BN1224_MUL2216_D_00280</name>
    <name evidence="9" type="ORF">BN1224_Panola_B_01160</name>
    <name evidence="11" type="ORF">BN1224_PB1_B_01710</name>
    <name evidence="10" type="ORF">BN1224_U1271_C_00110</name>
    <name evidence="12" type="ORF">BN1224_UZG1_A_01820</name>
    <name evidence="13" type="ORF">BN1224_Wien2_B_01700</name>
    <name evidence="14" type="ORF">BN1224_YK41_AP_00120</name>
    <name evidence="4" type="ORF">CWL029c_C_00120</name>
</gene>
<dbReference type="EMBL" id="LN847244">
    <property type="protein sequence ID" value="CRI49071.1"/>
    <property type="molecule type" value="Genomic_DNA"/>
</dbReference>
<dbReference type="EMBL" id="LN847240">
    <property type="protein sequence ID" value="CRI50202.1"/>
    <property type="molecule type" value="Genomic_DNA"/>
</dbReference>
<evidence type="ECO:0000313" key="8">
    <source>
        <dbReference type="EMBL" id="CRI45648.1"/>
    </source>
</evidence>
<dbReference type="EMBL" id="LN847230">
    <property type="protein sequence ID" value="CRI46777.1"/>
    <property type="molecule type" value="Genomic_DNA"/>
</dbReference>
<evidence type="ECO:0000313" key="5">
    <source>
        <dbReference type="EMBL" id="CRI41182.1"/>
    </source>
</evidence>
<evidence type="ECO:0000313" key="6">
    <source>
        <dbReference type="EMBL" id="CRI42301.1"/>
    </source>
</evidence>
<reference evidence="3 15" key="1">
    <citation type="journal article" date="1999" name="Nat. Genet.">
        <title>Comparative genomes of Chlamydia pneumoniae and C. trachomatis.</title>
        <authorList>
            <person name="Kalman S."/>
            <person name="Mitchell W."/>
            <person name="Marathe R."/>
            <person name="Lammel C."/>
            <person name="Fan J."/>
            <person name="Hyman R.W."/>
            <person name="Olinger L."/>
            <person name="Grimwood J."/>
            <person name="Davis R.W."/>
            <person name="Stephens R.S."/>
        </authorList>
    </citation>
    <scope>NUCLEOTIDE SEQUENCE [LARGE SCALE GENOMIC DNA]</scope>
    <source>
        <strain evidence="3 15">CWL029</strain>
    </source>
</reference>
<feature type="coiled-coil region" evidence="1">
    <location>
        <begin position="115"/>
        <end position="142"/>
    </location>
</feature>
<evidence type="ECO:0000313" key="11">
    <source>
        <dbReference type="EMBL" id="CRI50202.1"/>
    </source>
</evidence>
<keyword evidence="2" id="KW-0472">Membrane</keyword>
<dbReference type="EMBL" id="LN849022">
    <property type="protein sequence ID" value="CRI72819.1"/>
    <property type="molecule type" value="Genomic_DNA"/>
</dbReference>
<evidence type="ECO:0000313" key="13">
    <source>
        <dbReference type="EMBL" id="CRI52459.1"/>
    </source>
</evidence>
<dbReference type="EMBL" id="LN847225">
    <property type="protein sequence ID" value="CRI45648.1"/>
    <property type="molecule type" value="Genomic_DNA"/>
</dbReference>
<evidence type="ECO:0000313" key="9">
    <source>
        <dbReference type="EMBL" id="CRI46777.1"/>
    </source>
</evidence>
<dbReference type="KEGG" id="cpn:CPn_0174"/>
<dbReference type="SMR" id="A0A0F7WL04"/>
<dbReference type="Proteomes" id="UP000000801">
    <property type="component" value="Chromosome"/>
</dbReference>
<keyword evidence="1" id="KW-0175">Coiled coil</keyword>
<dbReference type="EMBL" id="LN847008">
    <property type="protein sequence ID" value="CRI41182.1"/>
    <property type="molecule type" value="Genomic_DNA"/>
</dbReference>